<feature type="binding site" evidence="13">
    <location>
        <position position="292"/>
    </location>
    <ligand>
        <name>NADPH</name>
        <dbReference type="ChEBI" id="CHEBI:57783"/>
    </ligand>
</feature>
<evidence type="ECO:0000313" key="20">
    <source>
        <dbReference type="EMBL" id="CBE68583.1"/>
    </source>
</evidence>
<evidence type="ECO:0000313" key="21">
    <source>
        <dbReference type="Proteomes" id="UP000006898"/>
    </source>
</evidence>
<dbReference type="InterPro" id="IPR036291">
    <property type="entry name" value="NAD(P)-bd_dom_sf"/>
</dbReference>
<dbReference type="SUPFAM" id="SSF51735">
    <property type="entry name" value="NAD(P)-binding Rossmann-fold domains"/>
    <property type="match status" value="1"/>
</dbReference>
<proteinExistence type="inferred from homology"/>
<evidence type="ECO:0000256" key="5">
    <source>
        <dbReference type="ARBA" id="ARBA00023027"/>
    </source>
</evidence>
<dbReference type="PIRSF" id="PIRSF000114">
    <property type="entry name" value="Glycerol-3-P_dh"/>
    <property type="match status" value="1"/>
</dbReference>
<protein>
    <recommendedName>
        <fullName evidence="11 13">Glycerol-3-phosphate dehydrogenase [NAD(P)+]</fullName>
        <ecNumber evidence="10 13">1.1.1.94</ecNumber>
    </recommendedName>
    <alternativeName>
        <fullName evidence="13">NAD(P)(+)-dependent glycerol-3-phosphate dehydrogenase</fullName>
    </alternativeName>
    <alternativeName>
        <fullName evidence="12 13">NAD(P)H-dependent dihydroxyacetone-phosphate reductase</fullName>
    </alternativeName>
</protein>
<keyword evidence="7 13" id="KW-0594">Phospholipid biosynthesis</keyword>
<evidence type="ECO:0000256" key="17">
    <source>
        <dbReference type="RuleBase" id="RU000437"/>
    </source>
</evidence>
<feature type="binding site" evidence="13">
    <location>
        <position position="153"/>
    </location>
    <ligand>
        <name>NADPH</name>
        <dbReference type="ChEBI" id="CHEBI:57783"/>
    </ligand>
</feature>
<dbReference type="PANTHER" id="PTHR11728">
    <property type="entry name" value="GLYCEROL-3-PHOSPHATE DEHYDROGENASE"/>
    <property type="match status" value="1"/>
</dbReference>
<feature type="binding site" evidence="13">
    <location>
        <position position="268"/>
    </location>
    <ligand>
        <name>sn-glycerol 3-phosphate</name>
        <dbReference type="ChEBI" id="CHEBI:57597"/>
    </ligand>
</feature>
<feature type="binding site" evidence="13">
    <location>
        <position position="267"/>
    </location>
    <ligand>
        <name>sn-glycerol 3-phosphate</name>
        <dbReference type="ChEBI" id="CHEBI:57597"/>
    </ligand>
</feature>
<dbReference type="GO" id="GO:0141153">
    <property type="term" value="F:glycerol-3-phosphate dehydrogenase (NADP+) activity"/>
    <property type="evidence" value="ECO:0007669"/>
    <property type="project" value="RHEA"/>
</dbReference>
<feature type="binding site" evidence="13">
    <location>
        <position position="26"/>
    </location>
    <ligand>
        <name>NADPH</name>
        <dbReference type="ChEBI" id="CHEBI:57783"/>
    </ligand>
</feature>
<dbReference type="Proteomes" id="UP000006898">
    <property type="component" value="Chromosome"/>
</dbReference>
<feature type="binding site" evidence="13">
    <location>
        <position position="268"/>
    </location>
    <ligand>
        <name>NADPH</name>
        <dbReference type="ChEBI" id="CHEBI:57783"/>
    </ligand>
</feature>
<evidence type="ECO:0000256" key="8">
    <source>
        <dbReference type="ARBA" id="ARBA00023264"/>
    </source>
</evidence>
<dbReference type="InterPro" id="IPR006168">
    <property type="entry name" value="G3P_DH_NAD-dep"/>
</dbReference>
<feature type="binding site" evidence="16">
    <location>
        <position position="153"/>
    </location>
    <ligand>
        <name>NAD(+)</name>
        <dbReference type="ChEBI" id="CHEBI:57540"/>
    </ligand>
</feature>
<feature type="binding site" evidence="13">
    <location>
        <position position="204"/>
    </location>
    <ligand>
        <name>sn-glycerol 3-phosphate</name>
        <dbReference type="ChEBI" id="CHEBI:57597"/>
    </ligand>
</feature>
<evidence type="ECO:0000256" key="2">
    <source>
        <dbReference type="ARBA" id="ARBA00022516"/>
    </source>
</evidence>
<dbReference type="HOGENOM" id="CLU_033449_0_2_0"/>
<evidence type="ECO:0000256" key="4">
    <source>
        <dbReference type="ARBA" id="ARBA00023002"/>
    </source>
</evidence>
<evidence type="ECO:0000256" key="16">
    <source>
        <dbReference type="PIRSR" id="PIRSR000114-3"/>
    </source>
</evidence>
<dbReference type="EMBL" id="FP565575">
    <property type="protein sequence ID" value="CBE68583.1"/>
    <property type="molecule type" value="Genomic_DNA"/>
</dbReference>
<dbReference type="STRING" id="671143.DAMO_1523"/>
<keyword evidence="2 13" id="KW-0444">Lipid biosynthesis</keyword>
<evidence type="ECO:0000256" key="1">
    <source>
        <dbReference type="ARBA" id="ARBA00011009"/>
    </source>
</evidence>
<evidence type="ECO:0000256" key="12">
    <source>
        <dbReference type="ARBA" id="ARBA00080511"/>
    </source>
</evidence>
<feature type="binding site" evidence="16">
    <location>
        <begin position="22"/>
        <end position="27"/>
    </location>
    <ligand>
        <name>NAD(+)</name>
        <dbReference type="ChEBI" id="CHEBI:57540"/>
    </ligand>
</feature>
<dbReference type="GO" id="GO:0006650">
    <property type="term" value="P:glycerophospholipid metabolic process"/>
    <property type="evidence" value="ECO:0007669"/>
    <property type="project" value="UniProtKB-UniRule"/>
</dbReference>
<dbReference type="GO" id="GO:0005975">
    <property type="term" value="P:carbohydrate metabolic process"/>
    <property type="evidence" value="ECO:0007669"/>
    <property type="project" value="InterPro"/>
</dbReference>
<sequence length="346" mass="36359">MLLPDALDPDRSRVMERIGVVGAGAWGTTLAKLLAEKGHSVTLWAWERELVITMAKERENGLYLPGVELPETLEITNSLIEVAQGCSAIVLVTPSHVLRSMCEELLSRIQESTPIIVATKGLEPNSCLTMLQVLHEIDPARRTLAVLSGPTFAKEVSRGLPAAAVAASSEPAVATRVQGLLSTTGFRVYAGSDPLGVELGGAVKNVIAIAAGIVDGLGLGHNALAALITRGLHEMTRLGVAMGARAETFAGLAGLGDLVLTCTGDLSRNRQLGLALGRGAALSELLQRSPTVKEGVNASKGAVELAHRVSVDMPICQETYAVLFEQRSPQEAVANLLGRTLKSEEA</sequence>
<evidence type="ECO:0000256" key="6">
    <source>
        <dbReference type="ARBA" id="ARBA00023098"/>
    </source>
</evidence>
<comment type="function">
    <text evidence="13">Catalyzes the reduction of the glycolytic intermediate dihydroxyacetone phosphate (DHAP) to sn-glycerol 3-phosphate (G3P), the key precursor for phospholipid synthesis.</text>
</comment>
<dbReference type="FunFam" id="3.40.50.720:FF:000019">
    <property type="entry name" value="Glycerol-3-phosphate dehydrogenase [NAD(P)+]"/>
    <property type="match status" value="1"/>
</dbReference>
<accession>D5MFQ2</accession>
<dbReference type="GO" id="GO:0051287">
    <property type="term" value="F:NAD binding"/>
    <property type="evidence" value="ECO:0007669"/>
    <property type="project" value="InterPro"/>
</dbReference>
<dbReference type="GO" id="GO:0008654">
    <property type="term" value="P:phospholipid biosynthetic process"/>
    <property type="evidence" value="ECO:0007669"/>
    <property type="project" value="UniProtKB-KW"/>
</dbReference>
<dbReference type="PATRIC" id="fig|671143.5.peg.1337"/>
<comment type="pathway">
    <text evidence="13">Membrane lipid metabolism; glycerophospholipid metabolism.</text>
</comment>
<evidence type="ECO:0000259" key="19">
    <source>
        <dbReference type="Pfam" id="PF07479"/>
    </source>
</evidence>
<feature type="binding site" evidence="13">
    <location>
        <position position="151"/>
    </location>
    <ligand>
        <name>sn-glycerol 3-phosphate</name>
        <dbReference type="ChEBI" id="CHEBI:57597"/>
    </ligand>
</feature>
<dbReference type="Gene3D" id="3.40.50.720">
    <property type="entry name" value="NAD(P)-binding Rossmann-like Domain"/>
    <property type="match status" value="1"/>
</dbReference>
<evidence type="ECO:0000256" key="10">
    <source>
        <dbReference type="ARBA" id="ARBA00066687"/>
    </source>
</evidence>
<dbReference type="GO" id="GO:0046167">
    <property type="term" value="P:glycerol-3-phosphate biosynthetic process"/>
    <property type="evidence" value="ECO:0007669"/>
    <property type="project" value="UniProtKB-UniRule"/>
</dbReference>
<keyword evidence="5 13" id="KW-0520">NAD</keyword>
<dbReference type="AlphaFoldDB" id="D5MFQ2"/>
<feature type="binding site" evidence="16">
    <location>
        <position position="268"/>
    </location>
    <ligand>
        <name>NAD(+)</name>
        <dbReference type="ChEBI" id="CHEBI:57540"/>
    </ligand>
</feature>
<evidence type="ECO:0000256" key="7">
    <source>
        <dbReference type="ARBA" id="ARBA00023209"/>
    </source>
</evidence>
<feature type="active site" description="Proton acceptor" evidence="13 14">
    <location>
        <position position="204"/>
    </location>
</feature>
<keyword evidence="13" id="KW-0963">Cytoplasm</keyword>
<dbReference type="eggNOG" id="COG0240">
    <property type="taxonomic scope" value="Bacteria"/>
</dbReference>
<comment type="subcellular location">
    <subcellularLocation>
        <location evidence="13">Cytoplasm</location>
    </subcellularLocation>
</comment>
<comment type="catalytic activity">
    <reaction evidence="9">
        <text>sn-glycerol 3-phosphate + NADP(+) = dihydroxyacetone phosphate + NADPH + H(+)</text>
        <dbReference type="Rhea" id="RHEA:11096"/>
        <dbReference type="ChEBI" id="CHEBI:15378"/>
        <dbReference type="ChEBI" id="CHEBI:57597"/>
        <dbReference type="ChEBI" id="CHEBI:57642"/>
        <dbReference type="ChEBI" id="CHEBI:57783"/>
        <dbReference type="ChEBI" id="CHEBI:58349"/>
        <dbReference type="EC" id="1.1.1.94"/>
    </reaction>
    <physiologicalReaction direction="right-to-left" evidence="9">
        <dbReference type="Rhea" id="RHEA:11098"/>
    </physiologicalReaction>
</comment>
<keyword evidence="4 13" id="KW-0560">Oxidoreductase</keyword>
<dbReference type="NCBIfam" id="NF000940">
    <property type="entry name" value="PRK00094.1-2"/>
    <property type="match status" value="1"/>
</dbReference>
<dbReference type="Gene3D" id="1.10.1040.10">
    <property type="entry name" value="N-(1-d-carboxylethyl)-l-norvaline Dehydrogenase, domain 2"/>
    <property type="match status" value="1"/>
</dbReference>
<feature type="domain" description="Glycerol-3-phosphate dehydrogenase NAD-dependent N-terminal" evidence="18">
    <location>
        <begin position="18"/>
        <end position="172"/>
    </location>
</feature>
<evidence type="ECO:0000256" key="11">
    <source>
        <dbReference type="ARBA" id="ARBA00069372"/>
    </source>
</evidence>
<dbReference type="GO" id="GO:0141152">
    <property type="term" value="F:glycerol-3-phosphate dehydrogenase (NAD+) activity"/>
    <property type="evidence" value="ECO:0007669"/>
    <property type="project" value="RHEA"/>
</dbReference>
<feature type="binding site" evidence="15">
    <location>
        <position position="120"/>
    </location>
    <ligand>
        <name>substrate</name>
    </ligand>
</feature>
<reference evidence="20 21" key="1">
    <citation type="journal article" date="2010" name="Nature">
        <title>Nitrite-driven anaerobic methane oxidation by oxygenic bacteria.</title>
        <authorList>
            <person name="Ettwig K.F."/>
            <person name="Butler M.K."/>
            <person name="Le Paslier D."/>
            <person name="Pelletier E."/>
            <person name="Mangenot S."/>
            <person name="Kuypers M.M.M."/>
            <person name="Schreiber F."/>
            <person name="Dutilh B.E."/>
            <person name="Zedelius J."/>
            <person name="de Beer D."/>
            <person name="Gloerich J."/>
            <person name="Wessels H.J.C.T."/>
            <person name="van Allen T."/>
            <person name="Luesken F."/>
            <person name="Wu M."/>
            <person name="van de Pas-Schoonen K.T."/>
            <person name="Op den Camp H.J.M."/>
            <person name="Janssen-Megens E.M."/>
            <person name="Francoijs K-J."/>
            <person name="Stunnenberg H."/>
            <person name="Weissenbach J."/>
            <person name="Jetten M.S.M."/>
            <person name="Strous M."/>
        </authorList>
    </citation>
    <scope>NUCLEOTIDE SEQUENCE [LARGE SCALE GENOMIC DNA]</scope>
</reference>
<feature type="binding site" evidence="13">
    <location>
        <position position="63"/>
    </location>
    <ligand>
        <name>NADPH</name>
        <dbReference type="ChEBI" id="CHEBI:57783"/>
    </ligand>
</feature>
<dbReference type="GO" id="GO:0046168">
    <property type="term" value="P:glycerol-3-phosphate catabolic process"/>
    <property type="evidence" value="ECO:0007669"/>
    <property type="project" value="InterPro"/>
</dbReference>
<dbReference type="Pfam" id="PF01210">
    <property type="entry name" value="NAD_Gly3P_dh_N"/>
    <property type="match status" value="1"/>
</dbReference>
<evidence type="ECO:0000256" key="9">
    <source>
        <dbReference type="ARBA" id="ARBA00052716"/>
    </source>
</evidence>
<comment type="caution">
    <text evidence="13">Lacks conserved residue(s) required for the propagation of feature annotation.</text>
</comment>
<keyword evidence="6 13" id="KW-0443">Lipid metabolism</keyword>
<feature type="binding site" evidence="13">
    <location>
        <position position="120"/>
    </location>
    <ligand>
        <name>NADPH</name>
        <dbReference type="ChEBI" id="CHEBI:57783"/>
    </ligand>
</feature>
<feature type="binding site" evidence="13">
    <location>
        <position position="269"/>
    </location>
    <ligand>
        <name>sn-glycerol 3-phosphate</name>
        <dbReference type="ChEBI" id="CHEBI:57597"/>
    </ligand>
</feature>
<dbReference type="SUPFAM" id="SSF48179">
    <property type="entry name" value="6-phosphogluconate dehydrogenase C-terminal domain-like"/>
    <property type="match status" value="1"/>
</dbReference>
<dbReference type="PROSITE" id="PS00957">
    <property type="entry name" value="NAD_G3PDH"/>
    <property type="match status" value="1"/>
</dbReference>
<feature type="binding site" evidence="15">
    <location>
        <begin position="268"/>
        <end position="269"/>
    </location>
    <ligand>
        <name>substrate</name>
    </ligand>
</feature>
<dbReference type="InterPro" id="IPR008927">
    <property type="entry name" value="6-PGluconate_DH-like_C_sf"/>
</dbReference>
<organism evidence="20 21">
    <name type="scientific">Methylomirabilis oxygeniifera</name>
    <dbReference type="NCBI Taxonomy" id="671143"/>
    <lineage>
        <taxon>Bacteria</taxon>
        <taxon>Candidatus Methylomirabilota</taxon>
        <taxon>Candidatus Methylomirabilia</taxon>
        <taxon>Candidatus Methylomirabilales</taxon>
        <taxon>Candidatus Methylomirabilaceae</taxon>
        <taxon>Candidatus Methylomirabilis</taxon>
    </lineage>
</organism>
<keyword evidence="13" id="KW-0547">Nucleotide-binding</keyword>
<dbReference type="FunFam" id="1.10.1040.10:FF:000001">
    <property type="entry name" value="Glycerol-3-phosphate dehydrogenase [NAD(P)+]"/>
    <property type="match status" value="1"/>
</dbReference>
<dbReference type="PANTHER" id="PTHR11728:SF1">
    <property type="entry name" value="GLYCEROL-3-PHOSPHATE DEHYDROGENASE [NAD(+)] 2, CHLOROPLASTIC"/>
    <property type="match status" value="1"/>
</dbReference>
<gene>
    <name evidence="13 20" type="primary">gpsA</name>
    <name evidence="20" type="ORF">DAMO_1523</name>
</gene>
<comment type="similarity">
    <text evidence="1 13 17">Belongs to the NAD-dependent glycerol-3-phosphate dehydrogenase family.</text>
</comment>
<dbReference type="InterPro" id="IPR013328">
    <property type="entry name" value="6PGD_dom2"/>
</dbReference>
<evidence type="ECO:0000256" key="14">
    <source>
        <dbReference type="PIRSR" id="PIRSR000114-1"/>
    </source>
</evidence>
<dbReference type="UniPathway" id="UPA00940"/>
<keyword evidence="3 13" id="KW-0521">NADP</keyword>
<dbReference type="InterPro" id="IPR006109">
    <property type="entry name" value="G3P_DH_NAD-dep_C"/>
</dbReference>
<evidence type="ECO:0000256" key="3">
    <source>
        <dbReference type="ARBA" id="ARBA00022857"/>
    </source>
</evidence>
<dbReference type="Pfam" id="PF07479">
    <property type="entry name" value="NAD_Gly3P_dh_C"/>
    <property type="match status" value="1"/>
</dbReference>
<dbReference type="PRINTS" id="PR00077">
    <property type="entry name" value="GPDHDRGNASE"/>
</dbReference>
<dbReference type="InterPro" id="IPR011128">
    <property type="entry name" value="G3P_DH_NAD-dep_N"/>
</dbReference>
<comment type="catalytic activity">
    <reaction evidence="13">
        <text>sn-glycerol 3-phosphate + NAD(+) = dihydroxyacetone phosphate + NADH + H(+)</text>
        <dbReference type="Rhea" id="RHEA:11092"/>
        <dbReference type="ChEBI" id="CHEBI:15378"/>
        <dbReference type="ChEBI" id="CHEBI:57540"/>
        <dbReference type="ChEBI" id="CHEBI:57597"/>
        <dbReference type="ChEBI" id="CHEBI:57642"/>
        <dbReference type="ChEBI" id="CHEBI:57945"/>
        <dbReference type="EC" id="1.1.1.94"/>
    </reaction>
</comment>
<name>D5MFQ2_METO1</name>
<evidence type="ECO:0000256" key="15">
    <source>
        <dbReference type="PIRSR" id="PIRSR000114-2"/>
    </source>
</evidence>
<feature type="binding site" evidence="13">
    <location>
        <position position="120"/>
    </location>
    <ligand>
        <name>sn-glycerol 3-phosphate</name>
        <dbReference type="ChEBI" id="CHEBI:57597"/>
    </ligand>
</feature>
<dbReference type="KEGG" id="mox:DAMO_1523"/>
<dbReference type="GO" id="GO:0005829">
    <property type="term" value="C:cytosol"/>
    <property type="evidence" value="ECO:0007669"/>
    <property type="project" value="TreeGrafter"/>
</dbReference>
<feature type="binding site" evidence="13">
    <location>
        <position position="294"/>
    </location>
    <ligand>
        <name>NADPH</name>
        <dbReference type="ChEBI" id="CHEBI:57783"/>
    </ligand>
</feature>
<dbReference type="NCBIfam" id="NF000942">
    <property type="entry name" value="PRK00094.1-4"/>
    <property type="match status" value="1"/>
</dbReference>
<feature type="binding site" evidence="13">
    <location>
        <position position="257"/>
    </location>
    <ligand>
        <name>sn-glycerol 3-phosphate</name>
        <dbReference type="ChEBI" id="CHEBI:57597"/>
    </ligand>
</feature>
<feature type="binding site" evidence="13">
    <location>
        <position position="149"/>
    </location>
    <ligand>
        <name>sn-glycerol 3-phosphate</name>
        <dbReference type="ChEBI" id="CHEBI:57597"/>
    </ligand>
</feature>
<feature type="domain" description="Glycerol-3-phosphate dehydrogenase NAD-dependent C-terminal" evidence="19">
    <location>
        <begin position="193"/>
        <end position="333"/>
    </location>
</feature>
<evidence type="ECO:0000256" key="13">
    <source>
        <dbReference type="HAMAP-Rule" id="MF_00394"/>
    </source>
</evidence>
<dbReference type="EC" id="1.1.1.94" evidence="10 13"/>
<keyword evidence="8 13" id="KW-1208">Phospholipid metabolism</keyword>
<dbReference type="HAMAP" id="MF_00394">
    <property type="entry name" value="NAD_Glyc3P_dehydrog"/>
    <property type="match status" value="1"/>
</dbReference>
<evidence type="ECO:0000259" key="18">
    <source>
        <dbReference type="Pfam" id="PF01210"/>
    </source>
</evidence>